<comment type="caution">
    <text evidence="4">The sequence shown here is derived from an EMBL/GenBank/DDBJ whole genome shotgun (WGS) entry which is preliminary data.</text>
</comment>
<dbReference type="Pfam" id="PF04773">
    <property type="entry name" value="FecR"/>
    <property type="match status" value="1"/>
</dbReference>
<name>A0ABY2Y1R6_9HYPH</name>
<sequence length="327" mass="35996">MMGTADRQLIEDEAVQWFVTLRDEDVTEDDRQRFEQWLDADSEHKRAWLEVERVWEGLDLLPGKQALTSESPTVRAASHCSRLPGMAAGAPRRASWRQVMLAACLALALVASWQLVPVGIMADYQSGVGERQTVSLEDGSQIELGTSSAIDVKYSGERRTVKLLTGEAFFTVAKDPARPFVVQAGDGQVAVLGTAFNVKIEDGVTVAVTHNTVEVSAASDRKRVSEGNLVHYDAKGVSPVKNANLETVQAWRHDQLVFNDAPLNQVIAELQRYRYGRIQLLSGETGNLRVTAVFDTHRPDAALDTIAESLNLRVYRATNLLVAIAQK</sequence>
<evidence type="ECO:0000259" key="2">
    <source>
        <dbReference type="Pfam" id="PF04773"/>
    </source>
</evidence>
<feature type="domain" description="FecR protein" evidence="2">
    <location>
        <begin position="123"/>
        <end position="214"/>
    </location>
</feature>
<evidence type="ECO:0000313" key="4">
    <source>
        <dbReference type="EMBL" id="TNV12389.1"/>
    </source>
</evidence>
<evidence type="ECO:0000256" key="1">
    <source>
        <dbReference type="SAM" id="Phobius"/>
    </source>
</evidence>
<dbReference type="EMBL" id="VEWL01000012">
    <property type="protein sequence ID" value="TNV12389.1"/>
    <property type="molecule type" value="Genomic_DNA"/>
</dbReference>
<dbReference type="InterPro" id="IPR012373">
    <property type="entry name" value="Ferrdict_sens_TM"/>
</dbReference>
<protein>
    <submittedName>
        <fullName evidence="4">FecR family protein</fullName>
    </submittedName>
</protein>
<dbReference type="InterPro" id="IPR006860">
    <property type="entry name" value="FecR"/>
</dbReference>
<keyword evidence="1" id="KW-0812">Transmembrane</keyword>
<reference evidence="4 5" key="1">
    <citation type="submission" date="2019-06" db="EMBL/GenBank/DDBJ databases">
        <title>Ochrobactrum cricket sp.nov., isolated from the insect Teleogryllus occipitalis living in deserted cropland.</title>
        <authorList>
            <person name="Hu M."/>
        </authorList>
    </citation>
    <scope>NUCLEOTIDE SEQUENCE [LARGE SCALE GENOMIC DNA]</scope>
    <source>
        <strain evidence="4 5">LCB8</strain>
    </source>
</reference>
<proteinExistence type="predicted"/>
<dbReference type="InterPro" id="IPR032623">
    <property type="entry name" value="FecR_N"/>
</dbReference>
<dbReference type="PANTHER" id="PTHR30273">
    <property type="entry name" value="PERIPLASMIC SIGNAL SENSOR AND SIGMA FACTOR ACTIVATOR FECR-RELATED"/>
    <property type="match status" value="1"/>
</dbReference>
<feature type="transmembrane region" description="Helical" evidence="1">
    <location>
        <begin position="99"/>
        <end position="116"/>
    </location>
</feature>
<keyword evidence="5" id="KW-1185">Reference proteome</keyword>
<dbReference type="PIRSF" id="PIRSF018266">
    <property type="entry name" value="FecR"/>
    <property type="match status" value="1"/>
</dbReference>
<evidence type="ECO:0000313" key="5">
    <source>
        <dbReference type="Proteomes" id="UP000312784"/>
    </source>
</evidence>
<dbReference type="PANTHER" id="PTHR30273:SF2">
    <property type="entry name" value="PROTEIN FECR"/>
    <property type="match status" value="1"/>
</dbReference>
<keyword evidence="1" id="KW-1133">Transmembrane helix</keyword>
<dbReference type="Gene3D" id="3.55.50.30">
    <property type="match status" value="1"/>
</dbReference>
<organism evidence="4 5">
    <name type="scientific">Ochrobactrum teleogrylli</name>
    <dbReference type="NCBI Taxonomy" id="2479765"/>
    <lineage>
        <taxon>Bacteria</taxon>
        <taxon>Pseudomonadati</taxon>
        <taxon>Pseudomonadota</taxon>
        <taxon>Alphaproteobacteria</taxon>
        <taxon>Hyphomicrobiales</taxon>
        <taxon>Brucellaceae</taxon>
        <taxon>Brucella/Ochrobactrum group</taxon>
        <taxon>Ochrobactrum</taxon>
    </lineage>
</organism>
<keyword evidence="1" id="KW-0472">Membrane</keyword>
<evidence type="ECO:0000259" key="3">
    <source>
        <dbReference type="Pfam" id="PF16220"/>
    </source>
</evidence>
<dbReference type="Gene3D" id="2.60.120.1440">
    <property type="match status" value="1"/>
</dbReference>
<dbReference type="Pfam" id="PF16220">
    <property type="entry name" value="DUF4880"/>
    <property type="match status" value="1"/>
</dbReference>
<dbReference type="Proteomes" id="UP000312784">
    <property type="component" value="Unassembled WGS sequence"/>
</dbReference>
<accession>A0ABY2Y1R6</accession>
<dbReference type="RefSeq" id="WP_140025793.1">
    <property type="nucleotide sequence ID" value="NZ_JBHUFG010000006.1"/>
</dbReference>
<feature type="domain" description="FecR N-terminal" evidence="3">
    <location>
        <begin position="12"/>
        <end position="54"/>
    </location>
</feature>
<gene>
    <name evidence="4" type="ORF">FIC94_17595</name>
</gene>